<dbReference type="EMBL" id="QGKY02001015">
    <property type="protein sequence ID" value="KAF2573060.1"/>
    <property type="molecule type" value="Genomic_DNA"/>
</dbReference>
<dbReference type="AlphaFoldDB" id="A0A8S9ISP7"/>
<sequence>MQTEKKEKKRRRYPFNVHMSPFHCPSLSHEGFNYLNKSLLLRWNEDDVLSLKLFLPQFEDVTCSVSFIMKLYLPQYEDITLWCTSFLPLYELSDFIKRGFVASEFVAVGSLTVHVKILPTDSVNGMWFKALKSGGFGGLSMERVKPMTPKSPLFC</sequence>
<evidence type="ECO:0000313" key="1">
    <source>
        <dbReference type="EMBL" id="KAF2573060.1"/>
    </source>
</evidence>
<comment type="caution">
    <text evidence="1">The sequence shown here is derived from an EMBL/GenBank/DDBJ whole genome shotgun (WGS) entry which is preliminary data.</text>
</comment>
<name>A0A8S9ISP7_BRACR</name>
<protein>
    <submittedName>
        <fullName evidence="1">Uncharacterized protein</fullName>
    </submittedName>
</protein>
<reference evidence="1" key="1">
    <citation type="submission" date="2019-12" db="EMBL/GenBank/DDBJ databases">
        <title>Genome sequencing and annotation of Brassica cretica.</title>
        <authorList>
            <person name="Studholme D.J."/>
            <person name="Sarris P.F."/>
        </authorList>
    </citation>
    <scope>NUCLEOTIDE SEQUENCE</scope>
    <source>
        <strain evidence="1">PFS-102/07</strain>
        <tissue evidence="1">Leaf</tissue>
    </source>
</reference>
<accession>A0A8S9ISP7</accession>
<gene>
    <name evidence="1" type="ORF">F2Q70_00004932</name>
</gene>
<proteinExistence type="predicted"/>
<organism evidence="1">
    <name type="scientific">Brassica cretica</name>
    <name type="common">Mustard</name>
    <dbReference type="NCBI Taxonomy" id="69181"/>
    <lineage>
        <taxon>Eukaryota</taxon>
        <taxon>Viridiplantae</taxon>
        <taxon>Streptophyta</taxon>
        <taxon>Embryophyta</taxon>
        <taxon>Tracheophyta</taxon>
        <taxon>Spermatophyta</taxon>
        <taxon>Magnoliopsida</taxon>
        <taxon>eudicotyledons</taxon>
        <taxon>Gunneridae</taxon>
        <taxon>Pentapetalae</taxon>
        <taxon>rosids</taxon>
        <taxon>malvids</taxon>
        <taxon>Brassicales</taxon>
        <taxon>Brassicaceae</taxon>
        <taxon>Brassiceae</taxon>
        <taxon>Brassica</taxon>
    </lineage>
</organism>